<keyword evidence="1" id="KW-1133">Transmembrane helix</keyword>
<reference evidence="2 3" key="1">
    <citation type="submission" date="2016-09" db="EMBL/GenBank/DDBJ databases">
        <title>Bacillus aquimaris SAMM genome sequence reveals colonization and biosurfactant production capacities.</title>
        <authorList>
            <person name="Waghmode S.R."/>
            <person name="Suryavanshi M.V."/>
        </authorList>
    </citation>
    <scope>NUCLEOTIDE SEQUENCE [LARGE SCALE GENOMIC DNA]</scope>
    <source>
        <strain evidence="2 3">SAMM</strain>
    </source>
</reference>
<keyword evidence="3" id="KW-1185">Reference proteome</keyword>
<evidence type="ECO:0000256" key="1">
    <source>
        <dbReference type="SAM" id="Phobius"/>
    </source>
</evidence>
<gene>
    <name evidence="2" type="ORF">BHE18_08300</name>
</gene>
<evidence type="ECO:0000313" key="3">
    <source>
        <dbReference type="Proteomes" id="UP000182062"/>
    </source>
</evidence>
<evidence type="ECO:0000313" key="2">
    <source>
        <dbReference type="EMBL" id="OIU71039.1"/>
    </source>
</evidence>
<keyword evidence="1" id="KW-0812">Transmembrane</keyword>
<accession>A0A1J6WSZ7</accession>
<dbReference type="AlphaFoldDB" id="A0A1J6WSZ7"/>
<dbReference type="Proteomes" id="UP000182062">
    <property type="component" value="Unassembled WGS sequence"/>
</dbReference>
<dbReference type="RefSeq" id="WP_071618438.1">
    <property type="nucleotide sequence ID" value="NZ_MINN01000085.1"/>
</dbReference>
<protein>
    <submittedName>
        <fullName evidence="2">Uncharacterized protein</fullName>
    </submittedName>
</protein>
<feature type="transmembrane region" description="Helical" evidence="1">
    <location>
        <begin position="12"/>
        <end position="34"/>
    </location>
</feature>
<dbReference type="EMBL" id="MINN01000085">
    <property type="protein sequence ID" value="OIU71039.1"/>
    <property type="molecule type" value="Genomic_DNA"/>
</dbReference>
<proteinExistence type="predicted"/>
<keyword evidence="1" id="KW-0472">Membrane</keyword>
<comment type="caution">
    <text evidence="2">The sequence shown here is derived from an EMBL/GenBank/DDBJ whole genome shotgun (WGS) entry which is preliminary data.</text>
</comment>
<feature type="transmembrane region" description="Helical" evidence="1">
    <location>
        <begin position="46"/>
        <end position="65"/>
    </location>
</feature>
<name>A0A1J6WSZ7_9BACI</name>
<sequence>MNFERDKLKIHFIYVVIILSLALVMLGGILLVGFDDAVKSLSNGATLLSIVLAVVAILITLWDVAGHKNNVAILNQSVKHFKRMINDFEKISDENGVSLNELRDIITELNEKVTLYESKFSQIESYIKEGGDPEVVKELKTILDNQKEISLKTTSSTFEGIMVDDVLELVRVEFNTDVFSYKSFFKLLKKHYPSVPASMIRAVISGMVKDESLEEVINYNDGGLFYKLID</sequence>
<organism evidence="2 3">
    <name type="scientific">Rossellomorea aquimaris</name>
    <dbReference type="NCBI Taxonomy" id="189382"/>
    <lineage>
        <taxon>Bacteria</taxon>
        <taxon>Bacillati</taxon>
        <taxon>Bacillota</taxon>
        <taxon>Bacilli</taxon>
        <taxon>Bacillales</taxon>
        <taxon>Bacillaceae</taxon>
        <taxon>Rossellomorea</taxon>
    </lineage>
</organism>